<dbReference type="Proteomes" id="UP000664369">
    <property type="component" value="Unassembled WGS sequence"/>
</dbReference>
<dbReference type="EMBL" id="JAGETZ010000007">
    <property type="protein sequence ID" value="MBO2010547.1"/>
    <property type="molecule type" value="Genomic_DNA"/>
</dbReference>
<keyword evidence="1" id="KW-0812">Transmembrane</keyword>
<evidence type="ECO:0008006" key="4">
    <source>
        <dbReference type="Google" id="ProtNLM"/>
    </source>
</evidence>
<evidence type="ECO:0000256" key="1">
    <source>
        <dbReference type="SAM" id="Phobius"/>
    </source>
</evidence>
<dbReference type="RefSeq" id="WP_208176177.1">
    <property type="nucleotide sequence ID" value="NZ_JAGETZ010000007.1"/>
</dbReference>
<evidence type="ECO:0000313" key="3">
    <source>
        <dbReference type="Proteomes" id="UP000664369"/>
    </source>
</evidence>
<keyword evidence="1" id="KW-0472">Membrane</keyword>
<feature type="transmembrane region" description="Helical" evidence="1">
    <location>
        <begin position="126"/>
        <end position="144"/>
    </location>
</feature>
<evidence type="ECO:0000313" key="2">
    <source>
        <dbReference type="EMBL" id="MBO2010547.1"/>
    </source>
</evidence>
<organism evidence="2 3">
    <name type="scientific">Hymenobacter negativus</name>
    <dbReference type="NCBI Taxonomy" id="2795026"/>
    <lineage>
        <taxon>Bacteria</taxon>
        <taxon>Pseudomonadati</taxon>
        <taxon>Bacteroidota</taxon>
        <taxon>Cytophagia</taxon>
        <taxon>Cytophagales</taxon>
        <taxon>Hymenobacteraceae</taxon>
        <taxon>Hymenobacter</taxon>
    </lineage>
</organism>
<proteinExistence type="predicted"/>
<accession>A0ABS3QH14</accession>
<name>A0ABS3QH14_9BACT</name>
<gene>
    <name evidence="2" type="ORF">J4E00_15910</name>
</gene>
<keyword evidence="3" id="KW-1185">Reference proteome</keyword>
<feature type="transmembrane region" description="Helical" evidence="1">
    <location>
        <begin position="150"/>
        <end position="171"/>
    </location>
</feature>
<comment type="caution">
    <text evidence="2">The sequence shown here is derived from an EMBL/GenBank/DDBJ whole genome shotgun (WGS) entry which is preliminary data.</text>
</comment>
<keyword evidence="1" id="KW-1133">Transmembrane helix</keyword>
<reference evidence="2 3" key="1">
    <citation type="submission" date="2021-03" db="EMBL/GenBank/DDBJ databases">
        <authorList>
            <person name="Kim M.K."/>
        </authorList>
    </citation>
    <scope>NUCLEOTIDE SEQUENCE [LARGE SCALE GENOMIC DNA]</scope>
    <source>
        <strain evidence="2 3">BT442</strain>
    </source>
</reference>
<protein>
    <recommendedName>
        <fullName evidence="4">DUF2207 domain-containing protein</fullName>
    </recommendedName>
</protein>
<sequence length="234" mass="26635">MALARLTIDDEMFGQDIVPAWERSFGIRFVRDEFAQVTTVGDVWAVVERHLVAQIGENPSGLTVACATQRTFYRLRRALMAQGLTRAEIVPRAQLQTLFPWRQRRRLWRELQQTSMLPLPRLRMSALLFVAMWAVGAAMCWGLWPGWGMPLIYGLAMAVIVSQLPWVRWILPTGTLGKLTAAVVADHYRTLSHPYVRNNLGEMRDIILAGLARCGVEVTEIDPDELYDGTKLEW</sequence>